<feature type="signal peptide" evidence="1">
    <location>
        <begin position="1"/>
        <end position="16"/>
    </location>
</feature>
<keyword evidence="2" id="KW-1185">Reference proteome</keyword>
<accession>A0A915JTP4</accession>
<dbReference type="WBParaSite" id="nRc.2.0.1.t29636-RA">
    <property type="protein sequence ID" value="nRc.2.0.1.t29636-RA"/>
    <property type="gene ID" value="nRc.2.0.1.g29636"/>
</dbReference>
<dbReference type="AlphaFoldDB" id="A0A915JTP4"/>
<keyword evidence="1" id="KW-0732">Signal</keyword>
<proteinExistence type="predicted"/>
<name>A0A915JTP4_ROMCU</name>
<feature type="chain" id="PRO_5036872581" evidence="1">
    <location>
        <begin position="17"/>
        <end position="90"/>
    </location>
</feature>
<evidence type="ECO:0000313" key="2">
    <source>
        <dbReference type="Proteomes" id="UP000887565"/>
    </source>
</evidence>
<sequence>MNALGFIVFIIAGAFADDRGYVRAGRKKKFGVDKVSVLGHFQGAKIFLRRNLILAKFSSEILKVIQPATSNSLTLPSREIINFNFSSALM</sequence>
<organism evidence="2 3">
    <name type="scientific">Romanomermis culicivorax</name>
    <name type="common">Nematode worm</name>
    <dbReference type="NCBI Taxonomy" id="13658"/>
    <lineage>
        <taxon>Eukaryota</taxon>
        <taxon>Metazoa</taxon>
        <taxon>Ecdysozoa</taxon>
        <taxon>Nematoda</taxon>
        <taxon>Enoplea</taxon>
        <taxon>Dorylaimia</taxon>
        <taxon>Mermithida</taxon>
        <taxon>Mermithoidea</taxon>
        <taxon>Mermithidae</taxon>
        <taxon>Romanomermis</taxon>
    </lineage>
</organism>
<evidence type="ECO:0000313" key="3">
    <source>
        <dbReference type="WBParaSite" id="nRc.2.0.1.t29636-RA"/>
    </source>
</evidence>
<evidence type="ECO:0000256" key="1">
    <source>
        <dbReference type="SAM" id="SignalP"/>
    </source>
</evidence>
<dbReference type="Proteomes" id="UP000887565">
    <property type="component" value="Unplaced"/>
</dbReference>
<reference evidence="3" key="1">
    <citation type="submission" date="2022-11" db="UniProtKB">
        <authorList>
            <consortium name="WormBaseParasite"/>
        </authorList>
    </citation>
    <scope>IDENTIFICATION</scope>
</reference>
<protein>
    <submittedName>
        <fullName evidence="3">Uncharacterized protein</fullName>
    </submittedName>
</protein>